<dbReference type="Pfam" id="PF00903">
    <property type="entry name" value="Glyoxalase"/>
    <property type="match status" value="1"/>
</dbReference>
<gene>
    <name evidence="3" type="ORF">FHS26_006034</name>
</gene>
<dbReference type="InterPro" id="IPR037523">
    <property type="entry name" value="VOC_core"/>
</dbReference>
<accession>A0A7W5BSN0</accession>
<feature type="region of interest" description="Disordered" evidence="1">
    <location>
        <begin position="1"/>
        <end position="20"/>
    </location>
</feature>
<sequence>MEIPHHERSEGIPEGIHSAQKKEAPVQLSLELFVETPEKSLDFYRRVLGFEVQGSVSTEYTMLSNGDAVIAINSRSTLSSDHPIRTETRERVGLGVEIVLKVTDVEDAYRTAAESGWPLSDLALQPWGLRDFRLVDPDGYYIRVTSRHTS</sequence>
<feature type="domain" description="VOC" evidence="2">
    <location>
        <begin position="26"/>
        <end position="147"/>
    </location>
</feature>
<comment type="caution">
    <text evidence="3">The sequence shown here is derived from an EMBL/GenBank/DDBJ whole genome shotgun (WGS) entry which is preliminary data.</text>
</comment>
<dbReference type="InterPro" id="IPR004360">
    <property type="entry name" value="Glyas_Fos-R_dOase_dom"/>
</dbReference>
<evidence type="ECO:0000313" key="4">
    <source>
        <dbReference type="Proteomes" id="UP000518315"/>
    </source>
</evidence>
<evidence type="ECO:0000256" key="1">
    <source>
        <dbReference type="SAM" id="MobiDB-lite"/>
    </source>
</evidence>
<dbReference type="Gene3D" id="3.10.180.10">
    <property type="entry name" value="2,3-Dihydroxybiphenyl 1,2-Dioxygenase, domain 1"/>
    <property type="match status" value="1"/>
</dbReference>
<reference evidence="3 4" key="1">
    <citation type="submission" date="2020-08" db="EMBL/GenBank/DDBJ databases">
        <title>Genomic Encyclopedia of Type Strains, Phase III (KMG-III): the genomes of soil and plant-associated and newly described type strains.</title>
        <authorList>
            <person name="Whitman W."/>
        </authorList>
    </citation>
    <scope>NUCLEOTIDE SEQUENCE [LARGE SCALE GENOMIC DNA]</scope>
    <source>
        <strain evidence="3 4">CECT 4113</strain>
    </source>
</reference>
<dbReference type="SUPFAM" id="SSF54593">
    <property type="entry name" value="Glyoxalase/Bleomycin resistance protein/Dihydroxybiphenyl dioxygenase"/>
    <property type="match status" value="1"/>
</dbReference>
<dbReference type="AlphaFoldDB" id="A0A7W5BSN0"/>
<dbReference type="InterPro" id="IPR029068">
    <property type="entry name" value="Glyas_Bleomycin-R_OHBP_Dase"/>
</dbReference>
<protein>
    <submittedName>
        <fullName evidence="3">Putative glyoxalase superfamily protein PhnB</fullName>
    </submittedName>
</protein>
<dbReference type="Proteomes" id="UP000518315">
    <property type="component" value="Unassembled WGS sequence"/>
</dbReference>
<evidence type="ECO:0000313" key="3">
    <source>
        <dbReference type="EMBL" id="MBB3138256.1"/>
    </source>
</evidence>
<evidence type="ECO:0000259" key="2">
    <source>
        <dbReference type="PROSITE" id="PS51819"/>
    </source>
</evidence>
<feature type="compositionally biased region" description="Basic and acidic residues" evidence="1">
    <location>
        <begin position="1"/>
        <end position="11"/>
    </location>
</feature>
<organism evidence="3 4">
    <name type="scientific">Rhizobium pisi</name>
    <dbReference type="NCBI Taxonomy" id="574561"/>
    <lineage>
        <taxon>Bacteria</taxon>
        <taxon>Pseudomonadati</taxon>
        <taxon>Pseudomonadota</taxon>
        <taxon>Alphaproteobacteria</taxon>
        <taxon>Hyphomicrobiales</taxon>
        <taxon>Rhizobiaceae</taxon>
        <taxon>Rhizobium/Agrobacterium group</taxon>
        <taxon>Rhizobium</taxon>
    </lineage>
</organism>
<name>A0A7W5BSN0_9HYPH</name>
<dbReference type="EMBL" id="JACHXH010000030">
    <property type="protein sequence ID" value="MBB3138256.1"/>
    <property type="molecule type" value="Genomic_DNA"/>
</dbReference>
<proteinExistence type="predicted"/>
<keyword evidence="4" id="KW-1185">Reference proteome</keyword>
<dbReference type="PROSITE" id="PS51819">
    <property type="entry name" value="VOC"/>
    <property type="match status" value="1"/>
</dbReference>